<dbReference type="InterPro" id="IPR035965">
    <property type="entry name" value="PAS-like_dom_sf"/>
</dbReference>
<dbReference type="Pfam" id="PF00672">
    <property type="entry name" value="HAMP"/>
    <property type="match status" value="1"/>
</dbReference>
<dbReference type="CDD" id="cd06225">
    <property type="entry name" value="HAMP"/>
    <property type="match status" value="1"/>
</dbReference>
<dbReference type="InterPro" id="IPR050428">
    <property type="entry name" value="TCS_sensor_his_kinase"/>
</dbReference>
<dbReference type="Gene3D" id="6.10.340.10">
    <property type="match status" value="1"/>
</dbReference>
<keyword evidence="6" id="KW-0808">Transferase</keyword>
<accession>A0ABU1WR46</accession>
<keyword evidence="10" id="KW-0902">Two-component regulatory system</keyword>
<dbReference type="SMART" id="SM00304">
    <property type="entry name" value="HAMP"/>
    <property type="match status" value="1"/>
</dbReference>
<gene>
    <name evidence="15" type="ORF">J2W49_003737</name>
</gene>
<dbReference type="InterPro" id="IPR013767">
    <property type="entry name" value="PAS_fold"/>
</dbReference>
<dbReference type="NCBIfam" id="TIGR00229">
    <property type="entry name" value="sensory_box"/>
    <property type="match status" value="1"/>
</dbReference>
<dbReference type="CDD" id="cd00130">
    <property type="entry name" value="PAS"/>
    <property type="match status" value="1"/>
</dbReference>
<comment type="subcellular location">
    <subcellularLocation>
        <location evidence="2">Cell membrane</location>
        <topology evidence="2">Multi-pass membrane protein</topology>
    </subcellularLocation>
</comment>
<dbReference type="PANTHER" id="PTHR45436:SF5">
    <property type="entry name" value="SENSOR HISTIDINE KINASE TRCS"/>
    <property type="match status" value="1"/>
</dbReference>
<keyword evidence="11" id="KW-0472">Membrane</keyword>
<dbReference type="Gene3D" id="3.30.450.20">
    <property type="entry name" value="PAS domain"/>
    <property type="match status" value="2"/>
</dbReference>
<feature type="domain" description="HAMP" evidence="14">
    <location>
        <begin position="315"/>
        <end position="367"/>
    </location>
</feature>
<keyword evidence="7" id="KW-0812">Transmembrane</keyword>
<reference evidence="15 16" key="1">
    <citation type="submission" date="2023-07" db="EMBL/GenBank/DDBJ databases">
        <title>Sorghum-associated microbial communities from plants grown in Nebraska, USA.</title>
        <authorList>
            <person name="Schachtman D."/>
        </authorList>
    </citation>
    <scope>NUCLEOTIDE SEQUENCE [LARGE SCALE GENOMIC DNA]</scope>
    <source>
        <strain evidence="15 16">4249</strain>
    </source>
</reference>
<keyword evidence="8" id="KW-0418">Kinase</keyword>
<dbReference type="SMART" id="SM00091">
    <property type="entry name" value="PAS"/>
    <property type="match status" value="1"/>
</dbReference>
<evidence type="ECO:0000259" key="13">
    <source>
        <dbReference type="PROSITE" id="PS50112"/>
    </source>
</evidence>
<evidence type="ECO:0000256" key="6">
    <source>
        <dbReference type="ARBA" id="ARBA00022679"/>
    </source>
</evidence>
<dbReference type="PROSITE" id="PS50112">
    <property type="entry name" value="PAS"/>
    <property type="match status" value="1"/>
</dbReference>
<evidence type="ECO:0000256" key="12">
    <source>
        <dbReference type="SAM" id="Coils"/>
    </source>
</evidence>
<evidence type="ECO:0000256" key="5">
    <source>
        <dbReference type="ARBA" id="ARBA00022553"/>
    </source>
</evidence>
<dbReference type="InterPro" id="IPR003660">
    <property type="entry name" value="HAMP_dom"/>
</dbReference>
<protein>
    <recommendedName>
        <fullName evidence="3">histidine kinase</fullName>
        <ecNumber evidence="3">2.7.13.3</ecNumber>
    </recommendedName>
</protein>
<dbReference type="Proteomes" id="UP001265700">
    <property type="component" value="Unassembled WGS sequence"/>
</dbReference>
<comment type="catalytic activity">
    <reaction evidence="1">
        <text>ATP + protein L-histidine = ADP + protein N-phospho-L-histidine.</text>
        <dbReference type="EC" id="2.7.13.3"/>
    </reaction>
</comment>
<dbReference type="InterPro" id="IPR033479">
    <property type="entry name" value="dCache_1"/>
</dbReference>
<evidence type="ECO:0000256" key="1">
    <source>
        <dbReference type="ARBA" id="ARBA00000085"/>
    </source>
</evidence>
<evidence type="ECO:0000256" key="2">
    <source>
        <dbReference type="ARBA" id="ARBA00004651"/>
    </source>
</evidence>
<keyword evidence="4" id="KW-1003">Cell membrane</keyword>
<keyword evidence="12" id="KW-0175">Coiled coil</keyword>
<keyword evidence="5" id="KW-0597">Phosphoprotein</keyword>
<dbReference type="Pfam" id="PF00989">
    <property type="entry name" value="PAS"/>
    <property type="match status" value="1"/>
</dbReference>
<dbReference type="RefSeq" id="WP_310319740.1">
    <property type="nucleotide sequence ID" value="NZ_JAVDWU010000008.1"/>
</dbReference>
<evidence type="ECO:0000256" key="8">
    <source>
        <dbReference type="ARBA" id="ARBA00022777"/>
    </source>
</evidence>
<evidence type="ECO:0000256" key="9">
    <source>
        <dbReference type="ARBA" id="ARBA00022989"/>
    </source>
</evidence>
<dbReference type="CDD" id="cd18774">
    <property type="entry name" value="PDC2_HK_sensor"/>
    <property type="match status" value="1"/>
</dbReference>
<dbReference type="CDD" id="cd12914">
    <property type="entry name" value="PDC1_DGC_like"/>
    <property type="match status" value="1"/>
</dbReference>
<evidence type="ECO:0000256" key="7">
    <source>
        <dbReference type="ARBA" id="ARBA00022692"/>
    </source>
</evidence>
<dbReference type="PANTHER" id="PTHR45436">
    <property type="entry name" value="SENSOR HISTIDINE KINASE YKOH"/>
    <property type="match status" value="1"/>
</dbReference>
<dbReference type="PROSITE" id="PS50885">
    <property type="entry name" value="HAMP"/>
    <property type="match status" value="1"/>
</dbReference>
<name>A0ABU1WR46_9BURK</name>
<feature type="coiled-coil region" evidence="12">
    <location>
        <begin position="359"/>
        <end position="397"/>
    </location>
</feature>
<evidence type="ECO:0000256" key="4">
    <source>
        <dbReference type="ARBA" id="ARBA00022475"/>
    </source>
</evidence>
<feature type="domain" description="PAS" evidence="13">
    <location>
        <begin position="405"/>
        <end position="468"/>
    </location>
</feature>
<evidence type="ECO:0000313" key="16">
    <source>
        <dbReference type="Proteomes" id="UP001265700"/>
    </source>
</evidence>
<evidence type="ECO:0000313" key="15">
    <source>
        <dbReference type="EMBL" id="MDR7151761.1"/>
    </source>
</evidence>
<evidence type="ECO:0000256" key="3">
    <source>
        <dbReference type="ARBA" id="ARBA00012438"/>
    </source>
</evidence>
<sequence length="520" mass="57718">MTFSRNSLGAYLALTFTLLSVALTLLLTAYSDRAASARIRASIGNNLAELANQTASRLDRSMYERYREVRLIADRLRNTHNPDTVRRELEALQQSYPAYAWIGLTDSQGRVLAATRGMLEGADVSARPWFRNALNNVHMGDVHDALLLAELLGASDGAPLRLVDIAFPVTDASGQIAGVLSARLSWEWAKDIEQAIFVPVGRSRTVDPLIVSSVGVVLLGPPDLLGQTLDLPSLSAAQRNERGHVRETWPDGHEYLVGYSRDQGFNAYPGLGWRVLVRQDTDEAFAPVDQLHQRMLIGGFVLAALFSMMGWLAARRITRPLQELADVAQGIEAGYAVKARSSGVYDEVATLGRAFNSLIAKLQQNEAEVRQLNVSLERRVQERTAEHEATIERLLENQTPPPTRIETTDVPFVATDFEGHITEWNAPAEKLFGWKRHEVLGELLPDIVLAPRHHHVFIKAVAHFLTTGHAPFADQTLERTVRRRDGTEIQVAMKIRLINTSKLQQFSAFIQALPASHEPT</sequence>
<evidence type="ECO:0000256" key="11">
    <source>
        <dbReference type="ARBA" id="ARBA00023136"/>
    </source>
</evidence>
<dbReference type="EMBL" id="JAVDWU010000008">
    <property type="protein sequence ID" value="MDR7151761.1"/>
    <property type="molecule type" value="Genomic_DNA"/>
</dbReference>
<dbReference type="EC" id="2.7.13.3" evidence="3"/>
<evidence type="ECO:0000259" key="14">
    <source>
        <dbReference type="PROSITE" id="PS50885"/>
    </source>
</evidence>
<proteinExistence type="predicted"/>
<organism evidence="15 16">
    <name type="scientific">Hydrogenophaga palleronii</name>
    <dbReference type="NCBI Taxonomy" id="65655"/>
    <lineage>
        <taxon>Bacteria</taxon>
        <taxon>Pseudomonadati</taxon>
        <taxon>Pseudomonadota</taxon>
        <taxon>Betaproteobacteria</taxon>
        <taxon>Burkholderiales</taxon>
        <taxon>Comamonadaceae</taxon>
        <taxon>Hydrogenophaga</taxon>
    </lineage>
</organism>
<dbReference type="Pfam" id="PF02743">
    <property type="entry name" value="dCache_1"/>
    <property type="match status" value="1"/>
</dbReference>
<keyword evidence="16" id="KW-1185">Reference proteome</keyword>
<dbReference type="SUPFAM" id="SSF55785">
    <property type="entry name" value="PYP-like sensor domain (PAS domain)"/>
    <property type="match status" value="1"/>
</dbReference>
<keyword evidence="9" id="KW-1133">Transmembrane helix</keyword>
<evidence type="ECO:0000256" key="10">
    <source>
        <dbReference type="ARBA" id="ARBA00023012"/>
    </source>
</evidence>
<dbReference type="InterPro" id="IPR000014">
    <property type="entry name" value="PAS"/>
</dbReference>
<comment type="caution">
    <text evidence="15">The sequence shown here is derived from an EMBL/GenBank/DDBJ whole genome shotgun (WGS) entry which is preliminary data.</text>
</comment>